<dbReference type="PATRIC" id="fig|1619313.3.peg.2218"/>
<evidence type="ECO:0000313" key="3">
    <source>
        <dbReference type="Proteomes" id="UP000059419"/>
    </source>
</evidence>
<feature type="region of interest" description="Disordered" evidence="1">
    <location>
        <begin position="1"/>
        <end position="20"/>
    </location>
</feature>
<accession>A0A0U5GNG3</accession>
<protein>
    <submittedName>
        <fullName evidence="2">Uncharacterized protein</fullName>
    </submittedName>
</protein>
<dbReference type="STRING" id="1619313.EM595_2136"/>
<dbReference type="GeneID" id="84612890"/>
<name>A0A0U5GNG3_9GAMM</name>
<dbReference type="RefSeq" id="WP_157883869.1">
    <property type="nucleotide sequence ID" value="NZ_CP072598.1"/>
</dbReference>
<dbReference type="Proteomes" id="UP000059419">
    <property type="component" value="Chromosome 1"/>
</dbReference>
<proteinExistence type="predicted"/>
<dbReference type="AlphaFoldDB" id="A0A0U5GNG3"/>
<dbReference type="EMBL" id="LN907827">
    <property type="protein sequence ID" value="CUU24370.1"/>
    <property type="molecule type" value="Genomic_DNA"/>
</dbReference>
<organism evidence="2 3">
    <name type="scientific">Duffyella gerundensis</name>
    <dbReference type="NCBI Taxonomy" id="1619313"/>
    <lineage>
        <taxon>Bacteria</taxon>
        <taxon>Pseudomonadati</taxon>
        <taxon>Pseudomonadota</taxon>
        <taxon>Gammaproteobacteria</taxon>
        <taxon>Enterobacterales</taxon>
        <taxon>Erwiniaceae</taxon>
        <taxon>Duffyella</taxon>
    </lineage>
</organism>
<evidence type="ECO:0000256" key="1">
    <source>
        <dbReference type="SAM" id="MobiDB-lite"/>
    </source>
</evidence>
<keyword evidence="3" id="KW-1185">Reference proteome</keyword>
<sequence>MSTYRRYRRSEVLTASTPQPQRIAPGKVCIAGEYDRQSDSLASDYKER</sequence>
<dbReference type="KEGG" id="ege:EM595_2136"/>
<reference evidence="3" key="1">
    <citation type="submission" date="2015-11" db="EMBL/GenBank/DDBJ databases">
        <authorList>
            <person name="Blom J."/>
        </authorList>
    </citation>
    <scope>NUCLEOTIDE SEQUENCE [LARGE SCALE GENOMIC DNA]</scope>
</reference>
<evidence type="ECO:0000313" key="2">
    <source>
        <dbReference type="EMBL" id="CUU24370.1"/>
    </source>
</evidence>
<gene>
    <name evidence="2" type="ORF">EM595_2136</name>
</gene>